<name>A0ABR1Q8M1_9PEZI</name>
<keyword evidence="3" id="KW-1185">Reference proteome</keyword>
<dbReference type="SUPFAM" id="SSF81383">
    <property type="entry name" value="F-box domain"/>
    <property type="match status" value="1"/>
</dbReference>
<accession>A0ABR1Q8M1</accession>
<feature type="region of interest" description="Disordered" evidence="1">
    <location>
        <begin position="25"/>
        <end position="50"/>
    </location>
</feature>
<protein>
    <recommendedName>
        <fullName evidence="4">F-box domain-containing protein</fullName>
    </recommendedName>
</protein>
<evidence type="ECO:0000256" key="1">
    <source>
        <dbReference type="SAM" id="MobiDB-lite"/>
    </source>
</evidence>
<proteinExistence type="predicted"/>
<organism evidence="2 3">
    <name type="scientific">Apiospora aurea</name>
    <dbReference type="NCBI Taxonomy" id="335848"/>
    <lineage>
        <taxon>Eukaryota</taxon>
        <taxon>Fungi</taxon>
        <taxon>Dikarya</taxon>
        <taxon>Ascomycota</taxon>
        <taxon>Pezizomycotina</taxon>
        <taxon>Sordariomycetes</taxon>
        <taxon>Xylariomycetidae</taxon>
        <taxon>Amphisphaeriales</taxon>
        <taxon>Apiosporaceae</taxon>
        <taxon>Apiospora</taxon>
    </lineage>
</organism>
<dbReference type="GeneID" id="92079045"/>
<evidence type="ECO:0000313" key="2">
    <source>
        <dbReference type="EMBL" id="KAK7948875.1"/>
    </source>
</evidence>
<dbReference type="Proteomes" id="UP001391051">
    <property type="component" value="Unassembled WGS sequence"/>
</dbReference>
<dbReference type="InterPro" id="IPR036047">
    <property type="entry name" value="F-box-like_dom_sf"/>
</dbReference>
<dbReference type="RefSeq" id="XP_066698381.1">
    <property type="nucleotide sequence ID" value="XM_066845983.1"/>
</dbReference>
<gene>
    <name evidence="2" type="ORF">PG986_009761</name>
</gene>
<dbReference type="CDD" id="cd09917">
    <property type="entry name" value="F-box_SF"/>
    <property type="match status" value="1"/>
</dbReference>
<evidence type="ECO:0000313" key="3">
    <source>
        <dbReference type="Proteomes" id="UP001391051"/>
    </source>
</evidence>
<evidence type="ECO:0008006" key="4">
    <source>
        <dbReference type="Google" id="ProtNLM"/>
    </source>
</evidence>
<comment type="caution">
    <text evidence="2">The sequence shown here is derived from an EMBL/GenBank/DDBJ whole genome shotgun (WGS) entry which is preliminary data.</text>
</comment>
<reference evidence="2 3" key="1">
    <citation type="submission" date="2023-01" db="EMBL/GenBank/DDBJ databases">
        <title>Analysis of 21 Apiospora genomes using comparative genomics revels a genus with tremendous synthesis potential of carbohydrate active enzymes and secondary metabolites.</title>
        <authorList>
            <person name="Sorensen T."/>
        </authorList>
    </citation>
    <scope>NUCLEOTIDE SEQUENCE [LARGE SCALE GENOMIC DNA]</scope>
    <source>
        <strain evidence="2 3">CBS 24483</strain>
    </source>
</reference>
<sequence length="396" mass="44938">MAYIAGFLALTTVLNSQRSYGSLPRSYGSRSDPLPSDVADSSASLASPDAKSNGIRRYRRLVPDWARKQWRRLRPLKPQPKPLWWLRMQHNLVLSPLHRLPEEIMLEICRDPDGSDVYIMRQTCSLFRRILSDPEFVGPVQTQYFMRSSPPVLNLPHRQVGWEDVFERLRRRRCCSACVDARLPGQVGFEAGSAYDTTMFWMANETKYCIECQVPHHLITFSKSQREVEGGAICIMVEGGVAICPHHTVSLRQLLEWRKVIRSNNHPSPPWFLRCDLCFQEFEEPLRYSAVQPSATCLSPETIKLPDHLKGTAIQGALCVQWTIPLRVKTKAAVAAATTAFDYRVGEHESHGAEKIEEALTQAAEAGYNNLLCPHISFDGLPIFHNFVIPGKVNWI</sequence>
<dbReference type="EMBL" id="JAQQWE010000006">
    <property type="protein sequence ID" value="KAK7948875.1"/>
    <property type="molecule type" value="Genomic_DNA"/>
</dbReference>
<feature type="compositionally biased region" description="Low complexity" evidence="1">
    <location>
        <begin position="31"/>
        <end position="50"/>
    </location>
</feature>